<evidence type="ECO:0000313" key="4">
    <source>
        <dbReference type="EMBL" id="KAJ7651288.1"/>
    </source>
</evidence>
<feature type="transmembrane region" description="Helical" evidence="2">
    <location>
        <begin position="193"/>
        <end position="213"/>
    </location>
</feature>
<name>A0AAD7CKR8_9AGAR</name>
<evidence type="ECO:0000256" key="2">
    <source>
        <dbReference type="SAM" id="Phobius"/>
    </source>
</evidence>
<dbReference type="InterPro" id="IPR001810">
    <property type="entry name" value="F-box_dom"/>
</dbReference>
<keyword evidence="2" id="KW-0812">Transmembrane</keyword>
<feature type="region of interest" description="Disordered" evidence="1">
    <location>
        <begin position="155"/>
        <end position="184"/>
    </location>
</feature>
<dbReference type="CDD" id="cd09917">
    <property type="entry name" value="F-box_SF"/>
    <property type="match status" value="1"/>
</dbReference>
<evidence type="ECO:0000256" key="1">
    <source>
        <dbReference type="SAM" id="MobiDB-lite"/>
    </source>
</evidence>
<evidence type="ECO:0000313" key="5">
    <source>
        <dbReference type="Proteomes" id="UP001221142"/>
    </source>
</evidence>
<accession>A0AAD7CKR8</accession>
<sequence>MDGLPDELLDRICSFLDRDELCTTMHISSSFRRVASDYLLFQLGISQSDVLAGTVELVISKSLHLILFVAHICPIQRLECFGDSKNMQLSELERLTAILGEARPIPDLVIHDKLEEGQRRDLDSLTLYLLTHLPQTATETLLIVVSRSTPISSTSIHVSRPRAGPPPIGMVPLDDPDDPEPTTPYSPDYTPGILMLVFGVILLGLLLALYNSYTIIRYVFRRGILGRGWSVQERITTDVYPERLRDREGLRLQRLPNTYTLVTCKESGAFNHFVMRPLRGVPESVYSAFLASLEPQFKDATVEPWSYLTFADLATFVSRQNNLRTLDCRHDSIRYSSLISASPFHYHVHCKITHLAAQASYIPNLLSLTPNVERLYLRFPSVSNRLSGPWIFNFFAYCTALEAIARLPGSHSLALSFNFNLAAAYLPWDIEDGSDVPQPETQLHRVEHIMLRRTQAKHYSQHIFTASTIRALLPWLARFPSLQRVSFDKDSVEMMCYDQRLEVAEEIASICLGMSGAGDVAFEIAKDDEIRNG</sequence>
<comment type="caution">
    <text evidence="4">The sequence shown here is derived from an EMBL/GenBank/DDBJ whole genome shotgun (WGS) entry which is preliminary data.</text>
</comment>
<dbReference type="EMBL" id="JARKIF010000001">
    <property type="protein sequence ID" value="KAJ7651288.1"/>
    <property type="molecule type" value="Genomic_DNA"/>
</dbReference>
<dbReference type="SUPFAM" id="SSF52047">
    <property type="entry name" value="RNI-like"/>
    <property type="match status" value="1"/>
</dbReference>
<dbReference type="Pfam" id="PF12937">
    <property type="entry name" value="F-box-like"/>
    <property type="match status" value="1"/>
</dbReference>
<keyword evidence="2" id="KW-0472">Membrane</keyword>
<dbReference type="InterPro" id="IPR036047">
    <property type="entry name" value="F-box-like_dom_sf"/>
</dbReference>
<feature type="domain" description="F-box" evidence="3">
    <location>
        <begin position="1"/>
        <end position="44"/>
    </location>
</feature>
<dbReference type="SUPFAM" id="SSF81383">
    <property type="entry name" value="F-box domain"/>
    <property type="match status" value="1"/>
</dbReference>
<evidence type="ECO:0000259" key="3">
    <source>
        <dbReference type="PROSITE" id="PS50181"/>
    </source>
</evidence>
<gene>
    <name evidence="4" type="ORF">FB45DRAFT_1018639</name>
</gene>
<dbReference type="AlphaFoldDB" id="A0AAD7CKR8"/>
<dbReference type="PROSITE" id="PS50181">
    <property type="entry name" value="FBOX"/>
    <property type="match status" value="1"/>
</dbReference>
<protein>
    <recommendedName>
        <fullName evidence="3">F-box domain-containing protein</fullName>
    </recommendedName>
</protein>
<proteinExistence type="predicted"/>
<dbReference type="Proteomes" id="UP001221142">
    <property type="component" value="Unassembled WGS sequence"/>
</dbReference>
<dbReference type="SMART" id="SM00256">
    <property type="entry name" value="FBOX"/>
    <property type="match status" value="1"/>
</dbReference>
<dbReference type="Gene3D" id="1.20.1280.50">
    <property type="match status" value="1"/>
</dbReference>
<organism evidence="4 5">
    <name type="scientific">Roridomyces roridus</name>
    <dbReference type="NCBI Taxonomy" id="1738132"/>
    <lineage>
        <taxon>Eukaryota</taxon>
        <taxon>Fungi</taxon>
        <taxon>Dikarya</taxon>
        <taxon>Basidiomycota</taxon>
        <taxon>Agaricomycotina</taxon>
        <taxon>Agaricomycetes</taxon>
        <taxon>Agaricomycetidae</taxon>
        <taxon>Agaricales</taxon>
        <taxon>Marasmiineae</taxon>
        <taxon>Mycenaceae</taxon>
        <taxon>Roridomyces</taxon>
    </lineage>
</organism>
<reference evidence="4" key="1">
    <citation type="submission" date="2023-03" db="EMBL/GenBank/DDBJ databases">
        <title>Massive genome expansion in bonnet fungi (Mycena s.s.) driven by repeated elements and novel gene families across ecological guilds.</title>
        <authorList>
            <consortium name="Lawrence Berkeley National Laboratory"/>
            <person name="Harder C.B."/>
            <person name="Miyauchi S."/>
            <person name="Viragh M."/>
            <person name="Kuo A."/>
            <person name="Thoen E."/>
            <person name="Andreopoulos B."/>
            <person name="Lu D."/>
            <person name="Skrede I."/>
            <person name="Drula E."/>
            <person name="Henrissat B."/>
            <person name="Morin E."/>
            <person name="Kohler A."/>
            <person name="Barry K."/>
            <person name="LaButti K."/>
            <person name="Morin E."/>
            <person name="Salamov A."/>
            <person name="Lipzen A."/>
            <person name="Mereny Z."/>
            <person name="Hegedus B."/>
            <person name="Baldrian P."/>
            <person name="Stursova M."/>
            <person name="Weitz H."/>
            <person name="Taylor A."/>
            <person name="Grigoriev I.V."/>
            <person name="Nagy L.G."/>
            <person name="Martin F."/>
            <person name="Kauserud H."/>
        </authorList>
    </citation>
    <scope>NUCLEOTIDE SEQUENCE</scope>
    <source>
        <strain evidence="4">9284</strain>
    </source>
</reference>
<keyword evidence="5" id="KW-1185">Reference proteome</keyword>
<keyword evidence="2" id="KW-1133">Transmembrane helix</keyword>